<feature type="domain" description="CheW-like" evidence="4">
    <location>
        <begin position="180"/>
        <end position="326"/>
    </location>
</feature>
<keyword evidence="3" id="KW-0963">Cytoplasm</keyword>
<gene>
    <name evidence="5" type="ORF">SAMN05444581_1293</name>
</gene>
<evidence type="ECO:0000256" key="1">
    <source>
        <dbReference type="ARBA" id="ARBA00004496"/>
    </source>
</evidence>
<dbReference type="CDD" id="cd00588">
    <property type="entry name" value="CheW_like"/>
    <property type="match status" value="1"/>
</dbReference>
<organism evidence="5 6">
    <name type="scientific">Methylocapsa palsarum</name>
    <dbReference type="NCBI Taxonomy" id="1612308"/>
    <lineage>
        <taxon>Bacteria</taxon>
        <taxon>Pseudomonadati</taxon>
        <taxon>Pseudomonadota</taxon>
        <taxon>Alphaproteobacteria</taxon>
        <taxon>Hyphomicrobiales</taxon>
        <taxon>Beijerinckiaceae</taxon>
        <taxon>Methylocapsa</taxon>
    </lineage>
</organism>
<dbReference type="Pfam" id="PF01584">
    <property type="entry name" value="CheW"/>
    <property type="match status" value="3"/>
</dbReference>
<evidence type="ECO:0000259" key="4">
    <source>
        <dbReference type="PROSITE" id="PS50851"/>
    </source>
</evidence>
<dbReference type="Gene3D" id="2.30.30.40">
    <property type="entry name" value="SH3 Domains"/>
    <property type="match status" value="3"/>
</dbReference>
<dbReference type="GO" id="GO:0007165">
    <property type="term" value="P:signal transduction"/>
    <property type="evidence" value="ECO:0007669"/>
    <property type="project" value="InterPro"/>
</dbReference>
<dbReference type="RefSeq" id="WP_091686405.1">
    <property type="nucleotide sequence ID" value="NZ_FOSN01000029.1"/>
</dbReference>
<dbReference type="CDD" id="cd00732">
    <property type="entry name" value="CheW"/>
    <property type="match status" value="1"/>
</dbReference>
<dbReference type="GO" id="GO:0005829">
    <property type="term" value="C:cytosol"/>
    <property type="evidence" value="ECO:0007669"/>
    <property type="project" value="TreeGrafter"/>
</dbReference>
<dbReference type="PANTHER" id="PTHR22617:SF45">
    <property type="entry name" value="CHEMOTAXIS PROTEIN CHEW"/>
    <property type="match status" value="1"/>
</dbReference>
<feature type="domain" description="CheW-like" evidence="4">
    <location>
        <begin position="14"/>
        <end position="155"/>
    </location>
</feature>
<dbReference type="InterPro" id="IPR002545">
    <property type="entry name" value="CheW-lke_dom"/>
</dbReference>
<comment type="subcellular location">
    <subcellularLocation>
        <location evidence="1">Cytoplasm</location>
    </subcellularLocation>
</comment>
<evidence type="ECO:0000256" key="2">
    <source>
        <dbReference type="ARBA" id="ARBA00021483"/>
    </source>
</evidence>
<dbReference type="PROSITE" id="PS50851">
    <property type="entry name" value="CHEW"/>
    <property type="match status" value="3"/>
</dbReference>
<dbReference type="SUPFAM" id="SSF50341">
    <property type="entry name" value="CheW-like"/>
    <property type="match status" value="3"/>
</dbReference>
<dbReference type="OrthoDB" id="3291462at2"/>
<dbReference type="SMART" id="SM00260">
    <property type="entry name" value="CheW"/>
    <property type="match status" value="3"/>
</dbReference>
<dbReference type="STRING" id="1612308.SAMN05444581_1293"/>
<protein>
    <recommendedName>
        <fullName evidence="2">Chemotaxis protein CheW</fullName>
    </recommendedName>
</protein>
<dbReference type="Gene3D" id="2.40.50.180">
    <property type="entry name" value="CheA-289, Domain 4"/>
    <property type="match status" value="3"/>
</dbReference>
<dbReference type="PANTHER" id="PTHR22617">
    <property type="entry name" value="CHEMOTAXIS SENSOR HISTIDINE KINASE-RELATED"/>
    <property type="match status" value="1"/>
</dbReference>
<dbReference type="Proteomes" id="UP000198755">
    <property type="component" value="Unassembled WGS sequence"/>
</dbReference>
<evidence type="ECO:0000256" key="3">
    <source>
        <dbReference type="ARBA" id="ARBA00022490"/>
    </source>
</evidence>
<proteinExistence type="predicted"/>
<dbReference type="InterPro" id="IPR039315">
    <property type="entry name" value="CheW"/>
</dbReference>
<evidence type="ECO:0000313" key="6">
    <source>
        <dbReference type="Proteomes" id="UP000198755"/>
    </source>
</evidence>
<dbReference type="AlphaFoldDB" id="A0A1I4CTB8"/>
<feature type="domain" description="CheW-like" evidence="4">
    <location>
        <begin position="348"/>
        <end position="490"/>
    </location>
</feature>
<dbReference type="EMBL" id="FOSN01000029">
    <property type="protein sequence ID" value="SFK84544.1"/>
    <property type="molecule type" value="Genomic_DNA"/>
</dbReference>
<sequence>MNSAGTREASNSAKRRFLVFRVAQRIYALPAEAVDEVIRIPLAARVPQAPKALIGVANLRGVVLPIASLRAMLGLGEVEENAASRAIVLDGGAPVAIVVDAIDALITVEAERLETQAAQLSVEQGERLSGAFALGDDQGAAKILDVQSLLAESFARRIRPNSNPLRSVAATSPPEAAAERETLVTFDVAGQEFALDLGVVREIISLPDAIAAAPHAEAAVAGIIAFRGLLLPLLSMRELLGFSPAPASEIREKIIVACVGGALIGLLADRARAVIAADPRLIDPVPAVIQARSAGEARIKSIYRGEEGQRLVSILAPEQLFRSDVMRQLGEVHNPTRPQAQADLGREERKFLVFRLGDDEFGLPVEAVDEVARAPDRVTRVPRAPKFLEGVVNLRGVVIPVVDQRRRFDMRSLEQGDGRRLIVVRTGRHRAGLIVDSVSEVLRTMAVDIEAAPDLTEDIARLVHGVVNIEAEGRIILVLDPAELLTRAERGLLDKFESSARGSL</sequence>
<dbReference type="InterPro" id="IPR036061">
    <property type="entry name" value="CheW-like_dom_sf"/>
</dbReference>
<name>A0A1I4CTB8_9HYPH</name>
<reference evidence="5 6" key="1">
    <citation type="submission" date="2016-10" db="EMBL/GenBank/DDBJ databases">
        <authorList>
            <person name="de Groot N.N."/>
        </authorList>
    </citation>
    <scope>NUCLEOTIDE SEQUENCE [LARGE SCALE GENOMIC DNA]</scope>
    <source>
        <strain evidence="5 6">NE2</strain>
    </source>
</reference>
<evidence type="ECO:0000313" key="5">
    <source>
        <dbReference type="EMBL" id="SFK84544.1"/>
    </source>
</evidence>
<dbReference type="GO" id="GO:0006935">
    <property type="term" value="P:chemotaxis"/>
    <property type="evidence" value="ECO:0007669"/>
    <property type="project" value="InterPro"/>
</dbReference>
<keyword evidence="6" id="KW-1185">Reference proteome</keyword>
<accession>A0A1I4CTB8</accession>